<keyword evidence="5 12" id="KW-0479">Metal-binding</keyword>
<feature type="binding site" evidence="12">
    <location>
        <position position="268"/>
    </location>
    <ligand>
        <name>K(+)</name>
        <dbReference type="ChEBI" id="CHEBI:29103"/>
    </ligand>
</feature>
<dbReference type="Pfam" id="PF00294">
    <property type="entry name" value="PfkB"/>
    <property type="match status" value="1"/>
</dbReference>
<evidence type="ECO:0000256" key="6">
    <source>
        <dbReference type="ARBA" id="ARBA00022741"/>
    </source>
</evidence>
<comment type="activity regulation">
    <text evidence="12">Activated by a monovalent cation that binds near, but not in, the active site. The most likely occupant of the site in vivo is potassium. Ion binding induces a conformational change that may alter substrate affinity.</text>
</comment>
<keyword evidence="6 12" id="KW-0547">Nucleotide-binding</keyword>
<keyword evidence="12" id="KW-0963">Cytoplasm</keyword>
<dbReference type="GO" id="GO:0004747">
    <property type="term" value="F:ribokinase activity"/>
    <property type="evidence" value="ECO:0007669"/>
    <property type="project" value="UniProtKB-EC"/>
</dbReference>
<keyword evidence="15" id="KW-1185">Reference proteome</keyword>
<feature type="binding site" evidence="12">
    <location>
        <begin position="41"/>
        <end position="45"/>
    </location>
    <ligand>
        <name>substrate</name>
    </ligand>
</feature>
<feature type="binding site" evidence="12">
    <location>
        <position position="227"/>
    </location>
    <ligand>
        <name>K(+)</name>
        <dbReference type="ChEBI" id="CHEBI:29103"/>
    </ligand>
</feature>
<dbReference type="InterPro" id="IPR029056">
    <property type="entry name" value="Ribokinase-like"/>
</dbReference>
<dbReference type="RefSeq" id="WP_330195941.1">
    <property type="nucleotide sequence ID" value="NZ_JAZDRO010000002.1"/>
</dbReference>
<protein>
    <recommendedName>
        <fullName evidence="3 12">Ribokinase</fullName>
        <shortName evidence="12">RK</shortName>
        <ecNumber evidence="2 12">2.7.1.15</ecNumber>
    </recommendedName>
</protein>
<evidence type="ECO:0000256" key="9">
    <source>
        <dbReference type="ARBA" id="ARBA00022842"/>
    </source>
</evidence>
<dbReference type="Proteomes" id="UP001310692">
    <property type="component" value="Unassembled WGS sequence"/>
</dbReference>
<evidence type="ECO:0000256" key="4">
    <source>
        <dbReference type="ARBA" id="ARBA00022679"/>
    </source>
</evidence>
<evidence type="ECO:0000256" key="1">
    <source>
        <dbReference type="ARBA" id="ARBA00005380"/>
    </source>
</evidence>
<dbReference type="InterPro" id="IPR011611">
    <property type="entry name" value="PfkB_dom"/>
</dbReference>
<dbReference type="CDD" id="cd01174">
    <property type="entry name" value="ribokinase"/>
    <property type="match status" value="1"/>
</dbReference>
<feature type="binding site" evidence="12">
    <location>
        <position position="229"/>
    </location>
    <ligand>
        <name>K(+)</name>
        <dbReference type="ChEBI" id="CHEBI:29103"/>
    </ligand>
</feature>
<dbReference type="PRINTS" id="PR00990">
    <property type="entry name" value="RIBOKINASE"/>
</dbReference>
<comment type="function">
    <text evidence="12">Catalyzes the phosphorylation of ribose at O-5 in a reaction requiring ATP and magnesium. The resulting D-ribose-5-phosphate can then be used either for sythesis of nucleotides, histidine, and tryptophan, or as a component of the pentose phosphate pathway.</text>
</comment>
<feature type="binding site" evidence="12">
    <location>
        <position position="263"/>
    </location>
    <ligand>
        <name>K(+)</name>
        <dbReference type="ChEBI" id="CHEBI:29103"/>
    </ligand>
</feature>
<sequence>MSAVRITVAGSVNLDLVARCPCLPRAGETVLGGSFAQHPGGKGANQALAARRLGADVALIACVGADAHADAALALLKADGVDLTRCRALPDVPTGVALIAVSEDGENQIVVAPGANARLRPEDIPDRIESALLAQLEVPVETVLRAAQVTTGMVALNLAPALPVPDELLSRAGLVMVNETEAETYGTERLFAPGRLTAITLGAAGAELYRGSNRIARSVPPRVEVVDTTGAGDTSTAALLVALEEGREPQAALDFACAAGALAVTREGAQTALPRRAEVDALG</sequence>
<comment type="cofactor">
    <cofactor evidence="12">
        <name>Mg(2+)</name>
        <dbReference type="ChEBI" id="CHEBI:18420"/>
    </cofactor>
    <text evidence="12">Requires a divalent cation, most likely magnesium in vivo, as an electrophilic catalyst to aid phosphoryl group transfer. It is the chelate of the metal and the nucleotide that is the actual substrate.</text>
</comment>
<keyword evidence="11 12" id="KW-0119">Carbohydrate metabolism</keyword>
<organism evidence="14 15">
    <name type="scientific">Hyphobacterium marinum</name>
    <dbReference type="NCBI Taxonomy" id="3116574"/>
    <lineage>
        <taxon>Bacteria</taxon>
        <taxon>Pseudomonadati</taxon>
        <taxon>Pseudomonadota</taxon>
        <taxon>Alphaproteobacteria</taxon>
        <taxon>Maricaulales</taxon>
        <taxon>Maricaulaceae</taxon>
        <taxon>Hyphobacterium</taxon>
    </lineage>
</organism>
<gene>
    <name evidence="12" type="primary">rbsK</name>
    <name evidence="14" type="ORF">V0U35_06870</name>
</gene>
<evidence type="ECO:0000256" key="3">
    <source>
        <dbReference type="ARBA" id="ARBA00016943"/>
    </source>
</evidence>
<evidence type="ECO:0000256" key="12">
    <source>
        <dbReference type="HAMAP-Rule" id="MF_01987"/>
    </source>
</evidence>
<comment type="subcellular location">
    <subcellularLocation>
        <location evidence="12">Cytoplasm</location>
    </subcellularLocation>
</comment>
<keyword evidence="8 12" id="KW-0067">ATP-binding</keyword>
<reference evidence="14 15" key="1">
    <citation type="submission" date="2024-01" db="EMBL/GenBank/DDBJ databases">
        <title>Hyphobacterium bacterium isolated from marine sediment.</title>
        <authorList>
            <person name="Zhao S."/>
        </authorList>
    </citation>
    <scope>NUCLEOTIDE SEQUENCE [LARGE SCALE GENOMIC DNA]</scope>
    <source>
        <strain evidence="14 15">Y60-23</strain>
    </source>
</reference>
<keyword evidence="10 12" id="KW-0630">Potassium</keyword>
<dbReference type="PANTHER" id="PTHR10584:SF166">
    <property type="entry name" value="RIBOKINASE"/>
    <property type="match status" value="1"/>
</dbReference>
<comment type="subunit">
    <text evidence="12">Homodimer.</text>
</comment>
<name>A0ABU7LZH5_9PROT</name>
<dbReference type="EC" id="2.7.1.15" evidence="2 12"/>
<dbReference type="HAMAP" id="MF_01987">
    <property type="entry name" value="Ribokinase"/>
    <property type="match status" value="1"/>
</dbReference>
<evidence type="ECO:0000256" key="10">
    <source>
        <dbReference type="ARBA" id="ARBA00022958"/>
    </source>
</evidence>
<evidence type="ECO:0000259" key="13">
    <source>
        <dbReference type="Pfam" id="PF00294"/>
    </source>
</evidence>
<comment type="pathway">
    <text evidence="12">Carbohydrate metabolism; D-ribose degradation; D-ribose 5-phosphate from beta-D-ribopyranose: step 2/2.</text>
</comment>
<evidence type="ECO:0000256" key="7">
    <source>
        <dbReference type="ARBA" id="ARBA00022777"/>
    </source>
</evidence>
<dbReference type="SUPFAM" id="SSF53613">
    <property type="entry name" value="Ribokinase-like"/>
    <property type="match status" value="1"/>
</dbReference>
<feature type="binding site" evidence="12">
    <location>
        <position position="137"/>
    </location>
    <ligand>
        <name>substrate</name>
    </ligand>
</feature>
<feature type="binding site" evidence="12">
    <location>
        <begin position="200"/>
        <end position="205"/>
    </location>
    <ligand>
        <name>ATP</name>
        <dbReference type="ChEBI" id="CHEBI:30616"/>
    </ligand>
</feature>
<keyword evidence="7 12" id="KW-0418">Kinase</keyword>
<feature type="binding site" evidence="12">
    <location>
        <position position="266"/>
    </location>
    <ligand>
        <name>K(+)</name>
        <dbReference type="ChEBI" id="CHEBI:29103"/>
    </ligand>
</feature>
<dbReference type="InterPro" id="IPR002173">
    <property type="entry name" value="Carboh/pur_kinase_PfkB_CS"/>
</dbReference>
<proteinExistence type="inferred from homology"/>
<comment type="similarity">
    <text evidence="1">Belongs to the carbohydrate kinase pfkB family.</text>
</comment>
<dbReference type="PROSITE" id="PS00584">
    <property type="entry name" value="PFKB_KINASES_2"/>
    <property type="match status" value="1"/>
</dbReference>
<dbReference type="InterPro" id="IPR002139">
    <property type="entry name" value="Ribo/fructo_kinase"/>
</dbReference>
<evidence type="ECO:0000256" key="2">
    <source>
        <dbReference type="ARBA" id="ARBA00012035"/>
    </source>
</evidence>
<comment type="caution">
    <text evidence="12">Lacks conserved residue(s) required for the propagation of feature annotation.</text>
</comment>
<feature type="binding site" evidence="12">
    <location>
        <begin position="13"/>
        <end position="15"/>
    </location>
    <ligand>
        <name>substrate</name>
    </ligand>
</feature>
<comment type="caution">
    <text evidence="14">The sequence shown here is derived from an EMBL/GenBank/DDBJ whole genome shotgun (WGS) entry which is preliminary data.</text>
</comment>
<dbReference type="PANTHER" id="PTHR10584">
    <property type="entry name" value="SUGAR KINASE"/>
    <property type="match status" value="1"/>
</dbReference>
<comment type="similarity">
    <text evidence="12">Belongs to the carbohydrate kinase PfkB family. Ribokinase subfamily.</text>
</comment>
<keyword evidence="4 12" id="KW-0808">Transferase</keyword>
<evidence type="ECO:0000256" key="8">
    <source>
        <dbReference type="ARBA" id="ARBA00022840"/>
    </source>
</evidence>
<feature type="active site" description="Proton acceptor" evidence="12">
    <location>
        <position position="233"/>
    </location>
</feature>
<feature type="binding site" evidence="12">
    <location>
        <position position="178"/>
    </location>
    <ligand>
        <name>ATP</name>
        <dbReference type="ChEBI" id="CHEBI:30616"/>
    </ligand>
</feature>
<keyword evidence="9 12" id="KW-0460">Magnesium</keyword>
<comment type="catalytic activity">
    <reaction evidence="12">
        <text>D-ribose + ATP = D-ribose 5-phosphate + ADP + H(+)</text>
        <dbReference type="Rhea" id="RHEA:13697"/>
        <dbReference type="ChEBI" id="CHEBI:15378"/>
        <dbReference type="ChEBI" id="CHEBI:30616"/>
        <dbReference type="ChEBI" id="CHEBI:47013"/>
        <dbReference type="ChEBI" id="CHEBI:78346"/>
        <dbReference type="ChEBI" id="CHEBI:456216"/>
        <dbReference type="EC" id="2.7.1.15"/>
    </reaction>
</comment>
<evidence type="ECO:0000313" key="15">
    <source>
        <dbReference type="Proteomes" id="UP001310692"/>
    </source>
</evidence>
<evidence type="ECO:0000256" key="5">
    <source>
        <dbReference type="ARBA" id="ARBA00022723"/>
    </source>
</evidence>
<dbReference type="InterPro" id="IPR011877">
    <property type="entry name" value="Ribokinase"/>
</dbReference>
<dbReference type="Gene3D" id="3.40.1190.20">
    <property type="match status" value="1"/>
</dbReference>
<evidence type="ECO:0000313" key="14">
    <source>
        <dbReference type="EMBL" id="MEE2566400.1"/>
    </source>
</evidence>
<feature type="binding site" evidence="12">
    <location>
        <position position="233"/>
    </location>
    <ligand>
        <name>substrate</name>
    </ligand>
</feature>
<feature type="domain" description="Carbohydrate kinase PfkB" evidence="13">
    <location>
        <begin position="6"/>
        <end position="274"/>
    </location>
</feature>
<accession>A0ABU7LZH5</accession>
<feature type="binding site" evidence="12">
    <location>
        <begin position="232"/>
        <end position="233"/>
    </location>
    <ligand>
        <name>ATP</name>
        <dbReference type="ChEBI" id="CHEBI:30616"/>
    </ligand>
</feature>
<dbReference type="EMBL" id="JAZDRO010000002">
    <property type="protein sequence ID" value="MEE2566400.1"/>
    <property type="molecule type" value="Genomic_DNA"/>
</dbReference>
<evidence type="ECO:0000256" key="11">
    <source>
        <dbReference type="ARBA" id="ARBA00023277"/>
    </source>
</evidence>